<dbReference type="InterPro" id="IPR036388">
    <property type="entry name" value="WH-like_DNA-bd_sf"/>
</dbReference>
<dbReference type="SMART" id="SM00345">
    <property type="entry name" value="HTH_GNTR"/>
    <property type="match status" value="1"/>
</dbReference>
<reference evidence="5" key="1">
    <citation type="submission" date="2019-11" db="EMBL/GenBank/DDBJ databases">
        <authorList>
            <person name="Feng L."/>
        </authorList>
    </citation>
    <scope>NUCLEOTIDE SEQUENCE</scope>
    <source>
        <strain evidence="5">IbartlettiiLFYP30</strain>
    </source>
</reference>
<keyword evidence="1" id="KW-0805">Transcription regulation</keyword>
<dbReference type="SUPFAM" id="SSF46785">
    <property type="entry name" value="Winged helix' DNA-binding domain"/>
    <property type="match status" value="1"/>
</dbReference>
<dbReference type="InterPro" id="IPR036390">
    <property type="entry name" value="WH_DNA-bd_sf"/>
</dbReference>
<evidence type="ECO:0000256" key="2">
    <source>
        <dbReference type="ARBA" id="ARBA00023125"/>
    </source>
</evidence>
<keyword evidence="3" id="KW-0804">Transcription</keyword>
<evidence type="ECO:0000256" key="3">
    <source>
        <dbReference type="ARBA" id="ARBA00023163"/>
    </source>
</evidence>
<keyword evidence="2" id="KW-0238">DNA-binding</keyword>
<evidence type="ECO:0000259" key="4">
    <source>
        <dbReference type="PROSITE" id="PS50949"/>
    </source>
</evidence>
<name>A0A6N2YBM5_9FIRM</name>
<dbReference type="PRINTS" id="PR00035">
    <property type="entry name" value="HTHGNTR"/>
</dbReference>
<dbReference type="InterPro" id="IPR028978">
    <property type="entry name" value="Chorismate_lyase_/UTRA_dom_sf"/>
</dbReference>
<protein>
    <submittedName>
        <fullName evidence="5">Trehalose operon transcriptional repressor</fullName>
    </submittedName>
</protein>
<evidence type="ECO:0000256" key="1">
    <source>
        <dbReference type="ARBA" id="ARBA00023015"/>
    </source>
</evidence>
<dbReference type="GO" id="GO:0003700">
    <property type="term" value="F:DNA-binding transcription factor activity"/>
    <property type="evidence" value="ECO:0007669"/>
    <property type="project" value="InterPro"/>
</dbReference>
<dbReference type="SUPFAM" id="SSF64288">
    <property type="entry name" value="Chorismate lyase-like"/>
    <property type="match status" value="1"/>
</dbReference>
<dbReference type="Pfam" id="PF00392">
    <property type="entry name" value="GntR"/>
    <property type="match status" value="1"/>
</dbReference>
<proteinExistence type="predicted"/>
<evidence type="ECO:0000313" key="5">
    <source>
        <dbReference type="EMBL" id="VYT64234.1"/>
    </source>
</evidence>
<dbReference type="Gene3D" id="1.10.10.10">
    <property type="entry name" value="Winged helix-like DNA-binding domain superfamily/Winged helix DNA-binding domain"/>
    <property type="match status" value="1"/>
</dbReference>
<feature type="domain" description="HTH gntR-type" evidence="4">
    <location>
        <begin position="12"/>
        <end position="80"/>
    </location>
</feature>
<sequence>MNDINIRKKIKEPKYVTIYNILFKMITLGEFSKNDRLPSEPDLARDLGVSRTTLRQALTLLQEDGLIKIIRGKGNFITKDSHYINTIPNNKIQSSVYNFLNNSNKIDDIEMEFHLEPCSDYFHMILGSKPAAVVVIDRWYKIDKKVVAYAFSIMPIDNISKFDIDLNNHEQLLNFVEKDIYNDCNNIMLDVKFSTSGNYASKRSSFPDNEQFFLIEEKVSTYNEFTMEFSKFYLPVDMSSIRINLKR</sequence>
<dbReference type="CDD" id="cd07377">
    <property type="entry name" value="WHTH_GntR"/>
    <property type="match status" value="1"/>
</dbReference>
<gene>
    <name evidence="5" type="primary">treR</name>
    <name evidence="5" type="ORF">IBLFYP30_00801</name>
</gene>
<dbReference type="GO" id="GO:0045892">
    <property type="term" value="P:negative regulation of DNA-templated transcription"/>
    <property type="evidence" value="ECO:0007669"/>
    <property type="project" value="TreeGrafter"/>
</dbReference>
<dbReference type="InterPro" id="IPR000524">
    <property type="entry name" value="Tscrpt_reg_HTH_GntR"/>
</dbReference>
<dbReference type="PROSITE" id="PS50949">
    <property type="entry name" value="HTH_GNTR"/>
    <property type="match status" value="1"/>
</dbReference>
<dbReference type="RefSeq" id="WP_156530528.1">
    <property type="nucleotide sequence ID" value="NZ_CACRUE010000005.1"/>
</dbReference>
<dbReference type="GO" id="GO:0003677">
    <property type="term" value="F:DNA binding"/>
    <property type="evidence" value="ECO:0007669"/>
    <property type="project" value="UniProtKB-KW"/>
</dbReference>
<accession>A0A6N2YBM5</accession>
<dbReference type="EMBL" id="CACRUE010000005">
    <property type="protein sequence ID" value="VYT64234.1"/>
    <property type="molecule type" value="Genomic_DNA"/>
</dbReference>
<dbReference type="PANTHER" id="PTHR44846:SF1">
    <property type="entry name" value="MANNOSYL-D-GLYCERATE TRANSPORT_METABOLISM SYSTEM REPRESSOR MNGR-RELATED"/>
    <property type="match status" value="1"/>
</dbReference>
<organism evidence="5">
    <name type="scientific">Intestinibacter bartlettii</name>
    <dbReference type="NCBI Taxonomy" id="261299"/>
    <lineage>
        <taxon>Bacteria</taxon>
        <taxon>Bacillati</taxon>
        <taxon>Bacillota</taxon>
        <taxon>Clostridia</taxon>
        <taxon>Peptostreptococcales</taxon>
        <taxon>Peptostreptococcaceae</taxon>
        <taxon>Intestinibacter</taxon>
    </lineage>
</organism>
<dbReference type="PANTHER" id="PTHR44846">
    <property type="entry name" value="MANNOSYL-D-GLYCERATE TRANSPORT/METABOLISM SYSTEM REPRESSOR MNGR-RELATED"/>
    <property type="match status" value="1"/>
</dbReference>
<dbReference type="AlphaFoldDB" id="A0A6N2YBM5"/>
<dbReference type="InterPro" id="IPR050679">
    <property type="entry name" value="Bact_HTH_transcr_reg"/>
</dbReference>